<dbReference type="PANTHER" id="PTHR21468:SF1">
    <property type="entry name" value="COILED-COIL DOMAIN-CONTAINING PROTEIN 83"/>
    <property type="match status" value="1"/>
</dbReference>
<reference evidence="4 5" key="1">
    <citation type="submission" date="2025-04" db="UniProtKB">
        <authorList>
            <consortium name="RefSeq"/>
        </authorList>
    </citation>
    <scope>IDENTIFICATION</scope>
    <source>
        <tissue evidence="4 5">Gonads</tissue>
    </source>
</reference>
<evidence type="ECO:0000313" key="5">
    <source>
        <dbReference type="RefSeq" id="XP_013385798.1"/>
    </source>
</evidence>
<organism evidence="3 4">
    <name type="scientific">Lingula anatina</name>
    <name type="common">Brachiopod</name>
    <name type="synonym">Lingula unguis</name>
    <dbReference type="NCBI Taxonomy" id="7574"/>
    <lineage>
        <taxon>Eukaryota</taxon>
        <taxon>Metazoa</taxon>
        <taxon>Spiralia</taxon>
        <taxon>Lophotrochozoa</taxon>
        <taxon>Brachiopoda</taxon>
        <taxon>Linguliformea</taxon>
        <taxon>Lingulata</taxon>
        <taxon>Lingulida</taxon>
        <taxon>Linguloidea</taxon>
        <taxon>Lingulidae</taxon>
        <taxon>Lingula</taxon>
    </lineage>
</organism>
<dbReference type="RefSeq" id="XP_013385797.1">
    <property type="nucleotide sequence ID" value="XM_013530343.1"/>
</dbReference>
<feature type="coiled-coil region" evidence="1">
    <location>
        <begin position="36"/>
        <end position="138"/>
    </location>
</feature>
<dbReference type="KEGG" id="lak:106155470"/>
<dbReference type="RefSeq" id="XP_013385798.1">
    <property type="nucleotide sequence ID" value="XM_013530344.1"/>
</dbReference>
<feature type="compositionally biased region" description="Basic residues" evidence="2">
    <location>
        <begin position="1"/>
        <end position="19"/>
    </location>
</feature>
<evidence type="ECO:0000313" key="3">
    <source>
        <dbReference type="Proteomes" id="UP000085678"/>
    </source>
</evidence>
<dbReference type="Proteomes" id="UP000085678">
    <property type="component" value="Unplaced"/>
</dbReference>
<dbReference type="GeneID" id="106155470"/>
<feature type="region of interest" description="Disordered" evidence="2">
    <location>
        <begin position="321"/>
        <end position="351"/>
    </location>
</feature>
<dbReference type="AlphaFoldDB" id="A0A1S3HIG2"/>
<dbReference type="InterPro" id="IPR026702">
    <property type="entry name" value="CCDC83"/>
</dbReference>
<evidence type="ECO:0000256" key="2">
    <source>
        <dbReference type="SAM" id="MobiDB-lite"/>
    </source>
</evidence>
<feature type="region of interest" description="Disordered" evidence="2">
    <location>
        <begin position="1"/>
        <end position="24"/>
    </location>
</feature>
<evidence type="ECO:0000256" key="1">
    <source>
        <dbReference type="SAM" id="Coils"/>
    </source>
</evidence>
<keyword evidence="1" id="KW-0175">Coiled coil</keyword>
<protein>
    <submittedName>
        <fullName evidence="4 5">Coiled-coil domain-containing protein 83</fullName>
    </submittedName>
</protein>
<dbReference type="PANTHER" id="PTHR21468">
    <property type="entry name" value="HSD9"/>
    <property type="match status" value="1"/>
</dbReference>
<keyword evidence="3" id="KW-1185">Reference proteome</keyword>
<feature type="coiled-coil region" evidence="1">
    <location>
        <begin position="230"/>
        <end position="257"/>
    </location>
</feature>
<dbReference type="STRING" id="7574.A0A1S3HIG2"/>
<gene>
    <name evidence="4 5" type="primary">LOC106155470</name>
</gene>
<accession>A0A1S3HIG2</accession>
<evidence type="ECO:0000313" key="4">
    <source>
        <dbReference type="RefSeq" id="XP_013385797.1"/>
    </source>
</evidence>
<sequence>MGKKGKKGKKSGGGGKKKKEKEPQVTYKEAILAYQISIKEKQMEDYMYELRGLEEKKSRHEDRNDRLKGEQALCIKNLLREAKEFEKQVENQEYTNKEQVVAVMMEKWQTQKEEEKKLEDIREEIKRKDSEIVEVQKDVAYWLSYKDKGHKTDETKIILLEQELKDMEVTITEMSAHLERTLITAKNEIQQYTEETLAHTKSNASEQAIAKMDKNSRQEVLDNNWLKREVDIHDEEAGVLREAVEKLEKENLEIMSELFECRTDDLKISRQFYLTQFQDNENLDDGILEMDLNVLAIEDSAARPKSAVYKSVQDKVLSIMSREELAEEDSDEDLESYDGEGDGSEGDPFETPFDYDDARFDGDDEFLQLGPLELKMLTLKGDKMPIHGRGNLSTEELEAKNFNPDIWPMTTPMLKEVIKDKELAKVEV</sequence>
<dbReference type="OMA" id="DMRIQIS"/>
<name>A0A1S3HIG2_LINAN</name>
<feature type="compositionally biased region" description="Acidic residues" evidence="2">
    <location>
        <begin position="325"/>
        <end position="348"/>
    </location>
</feature>
<proteinExistence type="predicted"/>
<dbReference type="OrthoDB" id="10005859at2759"/>